<dbReference type="InParanoid" id="A0A1Y2LTN3"/>
<accession>A0A1Y2LTN3</accession>
<protein>
    <submittedName>
        <fullName evidence="1">Uncharacterized protein</fullName>
    </submittedName>
</protein>
<proteinExistence type="predicted"/>
<dbReference type="Proteomes" id="UP000193240">
    <property type="component" value="Unassembled WGS sequence"/>
</dbReference>
<gene>
    <name evidence="1" type="ORF">B5807_09885</name>
</gene>
<dbReference type="AlphaFoldDB" id="A0A1Y2LTN3"/>
<evidence type="ECO:0000313" key="1">
    <source>
        <dbReference type="EMBL" id="OSS47185.1"/>
    </source>
</evidence>
<name>A0A1Y2LTN3_EPING</name>
<evidence type="ECO:0000313" key="2">
    <source>
        <dbReference type="Proteomes" id="UP000193240"/>
    </source>
</evidence>
<sequence length="305" mass="35347">MTLIQTNRALAIENTRRARIDVLQQRLNALEHDFAIEKAETQLSLEAFAKSECRSLTDMFMLKLPREIRDMVYRHLSTIEERINCDYFRSSMDPATECYSHDQERWKAAHFPEYFWDKEYVDPQFVRELSENYYRTSTFVFGDCQGLITRFLNSDQLNLGFAPKDLVSSVEVRLSAISHGRGSFRAYIFGVPKPPERLQAALEGLMELKEGSSVRIQFCTEAKCPSERKTLFIGAIPVLFPKMQVTALSGYRVRFVLDRKHEFRLDGGILEGLEDQLWEMSDYYNTDGSSFRAPERASSFSPYTD</sequence>
<organism evidence="1 2">
    <name type="scientific">Epicoccum nigrum</name>
    <name type="common">Soil fungus</name>
    <name type="synonym">Epicoccum purpurascens</name>
    <dbReference type="NCBI Taxonomy" id="105696"/>
    <lineage>
        <taxon>Eukaryota</taxon>
        <taxon>Fungi</taxon>
        <taxon>Dikarya</taxon>
        <taxon>Ascomycota</taxon>
        <taxon>Pezizomycotina</taxon>
        <taxon>Dothideomycetes</taxon>
        <taxon>Pleosporomycetidae</taxon>
        <taxon>Pleosporales</taxon>
        <taxon>Pleosporineae</taxon>
        <taxon>Didymellaceae</taxon>
        <taxon>Epicoccum</taxon>
    </lineage>
</organism>
<keyword evidence="2" id="KW-1185">Reference proteome</keyword>
<dbReference type="OMA" id="HFPEHYW"/>
<reference evidence="1 2" key="1">
    <citation type="journal article" date="2017" name="Genome Announc.">
        <title>Genome sequence of the saprophytic ascomycete Epicoccum nigrum ICMP 19927 strain isolated from New Zealand.</title>
        <authorList>
            <person name="Fokin M."/>
            <person name="Fleetwood D."/>
            <person name="Weir B.S."/>
            <person name="Villas-Boas S.G."/>
        </authorList>
    </citation>
    <scope>NUCLEOTIDE SEQUENCE [LARGE SCALE GENOMIC DNA]</scope>
    <source>
        <strain evidence="1 2">ICMP 19927</strain>
    </source>
</reference>
<dbReference type="EMBL" id="KZ107849">
    <property type="protein sequence ID" value="OSS47185.1"/>
    <property type="molecule type" value="Genomic_DNA"/>
</dbReference>